<dbReference type="EMBL" id="PEYM01000082">
    <property type="protein sequence ID" value="PIS29511.1"/>
    <property type="molecule type" value="Genomic_DNA"/>
</dbReference>
<name>A0A2H0XXC9_UNCSA</name>
<accession>A0A2H0XXC9</accession>
<sequence>MKCPFCQSLEDKVLESRESDEGKAIRRRRECQSCRGRFTSYERVEEKPVMVIKRDGRRESFSREKIRKGIVRACEKRPVPALAIDQLVDEIEKGIHQRDGREVLSSKIGQIVMEKIFDLDKIAYVRFASVYRKFEDLSEFVKEVQGISPVIAEAQVSGQNTGRGK</sequence>
<comment type="caution">
    <text evidence="9">The sequence shown here is derived from an EMBL/GenBank/DDBJ whole genome shotgun (WGS) entry which is preliminary data.</text>
</comment>
<feature type="domain" description="ATP-cone" evidence="8">
    <location>
        <begin position="49"/>
        <end position="139"/>
    </location>
</feature>
<evidence type="ECO:0000313" key="9">
    <source>
        <dbReference type="EMBL" id="PIS29511.1"/>
    </source>
</evidence>
<dbReference type="GO" id="GO:0045892">
    <property type="term" value="P:negative regulation of DNA-templated transcription"/>
    <property type="evidence" value="ECO:0007669"/>
    <property type="project" value="UniProtKB-UniRule"/>
</dbReference>
<keyword evidence="7" id="KW-0479">Metal-binding</keyword>
<keyword evidence="1 7" id="KW-0678">Repressor</keyword>
<comment type="similarity">
    <text evidence="7">Belongs to the NrdR family.</text>
</comment>
<evidence type="ECO:0000256" key="7">
    <source>
        <dbReference type="HAMAP-Rule" id="MF_00440"/>
    </source>
</evidence>
<protein>
    <recommendedName>
        <fullName evidence="7">Transcriptional repressor NrdR</fullName>
    </recommendedName>
</protein>
<dbReference type="GO" id="GO:0008270">
    <property type="term" value="F:zinc ion binding"/>
    <property type="evidence" value="ECO:0007669"/>
    <property type="project" value="UniProtKB-UniRule"/>
</dbReference>
<evidence type="ECO:0000256" key="2">
    <source>
        <dbReference type="ARBA" id="ARBA00022741"/>
    </source>
</evidence>
<organism evidence="9 10">
    <name type="scientific">Candidatus Saganbacteria bacterium CG08_land_8_20_14_0_20_45_16</name>
    <dbReference type="NCBI Taxonomy" id="2014293"/>
    <lineage>
        <taxon>Bacteria</taxon>
        <taxon>Bacillati</taxon>
        <taxon>Saganbacteria</taxon>
    </lineage>
</organism>
<evidence type="ECO:0000256" key="1">
    <source>
        <dbReference type="ARBA" id="ARBA00022491"/>
    </source>
</evidence>
<comment type="cofactor">
    <cofactor evidence="7">
        <name>Zn(2+)</name>
        <dbReference type="ChEBI" id="CHEBI:29105"/>
    </cofactor>
    <text evidence="7">Binds 1 zinc ion.</text>
</comment>
<dbReference type="PANTHER" id="PTHR30455:SF2">
    <property type="entry name" value="TRANSCRIPTIONAL REPRESSOR NRDR"/>
    <property type="match status" value="1"/>
</dbReference>
<dbReference type="HAMAP" id="MF_00440">
    <property type="entry name" value="NrdR"/>
    <property type="match status" value="1"/>
</dbReference>
<evidence type="ECO:0000256" key="5">
    <source>
        <dbReference type="ARBA" id="ARBA00023125"/>
    </source>
</evidence>
<feature type="zinc finger region" evidence="7">
    <location>
        <begin position="3"/>
        <end position="34"/>
    </location>
</feature>
<dbReference type="Pfam" id="PF03477">
    <property type="entry name" value="ATP-cone"/>
    <property type="match status" value="1"/>
</dbReference>
<dbReference type="Proteomes" id="UP000231343">
    <property type="component" value="Unassembled WGS sequence"/>
</dbReference>
<gene>
    <name evidence="7" type="primary">nrdR</name>
    <name evidence="9" type="ORF">COT42_05155</name>
</gene>
<keyword evidence="7" id="KW-0863">Zinc-finger</keyword>
<proteinExistence type="inferred from homology"/>
<keyword evidence="4 7" id="KW-0805">Transcription regulation</keyword>
<reference evidence="9 10" key="1">
    <citation type="submission" date="2017-09" db="EMBL/GenBank/DDBJ databases">
        <title>Depth-based differentiation of microbial function through sediment-hosted aquifers and enrichment of novel symbionts in the deep terrestrial subsurface.</title>
        <authorList>
            <person name="Probst A.J."/>
            <person name="Ladd B."/>
            <person name="Jarett J.K."/>
            <person name="Geller-Mcgrath D.E."/>
            <person name="Sieber C.M."/>
            <person name="Emerson J.B."/>
            <person name="Anantharaman K."/>
            <person name="Thomas B.C."/>
            <person name="Malmstrom R."/>
            <person name="Stieglmeier M."/>
            <person name="Klingl A."/>
            <person name="Woyke T."/>
            <person name="Ryan C.M."/>
            <person name="Banfield J.F."/>
        </authorList>
    </citation>
    <scope>NUCLEOTIDE SEQUENCE [LARGE SCALE GENOMIC DNA]</scope>
    <source>
        <strain evidence="9">CG08_land_8_20_14_0_20_45_16</strain>
    </source>
</reference>
<evidence type="ECO:0000256" key="6">
    <source>
        <dbReference type="ARBA" id="ARBA00023163"/>
    </source>
</evidence>
<dbReference type="InterPro" id="IPR003796">
    <property type="entry name" value="RNR_NrdR-like"/>
</dbReference>
<keyword evidence="5 7" id="KW-0238">DNA-binding</keyword>
<keyword evidence="6 7" id="KW-0804">Transcription</keyword>
<dbReference type="NCBIfam" id="TIGR00244">
    <property type="entry name" value="transcriptional regulator NrdR"/>
    <property type="match status" value="1"/>
</dbReference>
<keyword evidence="2 7" id="KW-0547">Nucleotide-binding</keyword>
<keyword evidence="7" id="KW-0862">Zinc</keyword>
<evidence type="ECO:0000256" key="4">
    <source>
        <dbReference type="ARBA" id="ARBA00023015"/>
    </source>
</evidence>
<comment type="function">
    <text evidence="7">Negatively regulates transcription of bacterial ribonucleotide reductase nrd genes and operons by binding to NrdR-boxes.</text>
</comment>
<evidence type="ECO:0000259" key="8">
    <source>
        <dbReference type="PROSITE" id="PS51161"/>
    </source>
</evidence>
<dbReference type="Pfam" id="PF22811">
    <property type="entry name" value="Zn_ribbon_NrdR"/>
    <property type="match status" value="1"/>
</dbReference>
<dbReference type="InterPro" id="IPR005144">
    <property type="entry name" value="ATP-cone_dom"/>
</dbReference>
<keyword evidence="3 7" id="KW-0067">ATP-binding</keyword>
<dbReference type="GO" id="GO:0005524">
    <property type="term" value="F:ATP binding"/>
    <property type="evidence" value="ECO:0007669"/>
    <property type="project" value="UniProtKB-UniRule"/>
</dbReference>
<dbReference type="PANTHER" id="PTHR30455">
    <property type="entry name" value="TRANSCRIPTIONAL REPRESSOR NRDR"/>
    <property type="match status" value="1"/>
</dbReference>
<dbReference type="PROSITE" id="PS51161">
    <property type="entry name" value="ATP_CONE"/>
    <property type="match status" value="1"/>
</dbReference>
<dbReference type="AlphaFoldDB" id="A0A2H0XXC9"/>
<evidence type="ECO:0000313" key="10">
    <source>
        <dbReference type="Proteomes" id="UP000231343"/>
    </source>
</evidence>
<dbReference type="GO" id="GO:0003677">
    <property type="term" value="F:DNA binding"/>
    <property type="evidence" value="ECO:0007669"/>
    <property type="project" value="UniProtKB-KW"/>
</dbReference>
<dbReference type="InterPro" id="IPR055173">
    <property type="entry name" value="NrdR-like_N"/>
</dbReference>
<evidence type="ECO:0000256" key="3">
    <source>
        <dbReference type="ARBA" id="ARBA00022840"/>
    </source>
</evidence>